<evidence type="ECO:0000256" key="1">
    <source>
        <dbReference type="SAM" id="MobiDB-lite"/>
    </source>
</evidence>
<evidence type="ECO:0000256" key="2">
    <source>
        <dbReference type="SAM" id="SignalP"/>
    </source>
</evidence>
<reference evidence="3 4" key="2">
    <citation type="submission" date="2008-10" db="EMBL/GenBank/DDBJ databases">
        <title>Draft genome sequence of Clostridium hiranonis (DSM 13275).</title>
        <authorList>
            <person name="Sudarsanam P."/>
            <person name="Ley R."/>
            <person name="Guruge J."/>
            <person name="Turnbaugh P.J."/>
            <person name="Mahowald M."/>
            <person name="Liep D."/>
            <person name="Gordon J."/>
        </authorList>
    </citation>
    <scope>NUCLEOTIDE SEQUENCE [LARGE SCALE GENOMIC DNA]</scope>
    <source>
        <strain evidence="3 4">DSM 13275</strain>
    </source>
</reference>
<organism evidence="3 4">
    <name type="scientific">Peptacetobacter hiranonis (strain DSM 13275 / JCM 10541 / KCTC 15199 / TO-931)</name>
    <name type="common">Clostridium hiranonis</name>
    <dbReference type="NCBI Taxonomy" id="500633"/>
    <lineage>
        <taxon>Bacteria</taxon>
        <taxon>Bacillati</taxon>
        <taxon>Bacillota</taxon>
        <taxon>Clostridia</taxon>
        <taxon>Peptostreptococcales</taxon>
        <taxon>Peptostreptococcaceae</taxon>
        <taxon>Peptacetobacter</taxon>
    </lineage>
</organism>
<dbReference type="STRING" id="500633.CLOHIR_00095"/>
<comment type="caution">
    <text evidence="3">The sequence shown here is derived from an EMBL/GenBank/DDBJ whole genome shotgun (WGS) entry which is preliminary data.</text>
</comment>
<sequence>MNKKLMSLLTAVAIVVSLSGCTNSAEDSEEKTKTAVATASEINVSEMFTDSDKEVGYDEENSSKIELNKTTATFDSDDVSIDGTTVTIKNEGTYIVSGDLENGKIIVDSEKTDKLQIVLNGANISCKGSAPIYVKQADKVFLTLANETTNTLTSTGEYETSEDNVDAAIFSKDDLTLNGTGILTVKSESGHGIVSKDDLVVTSGTYNINAASHGLSANDSIRIADGKFSITSGKDGLHSENTDDTKLGYIYVADGEFNITAGYDALDASSAIQSDGGTFDVTTGGGSAKAASKRGGAPEGEKPSGERPKMPSRDGEKPIGNPPSGNENGEPPTKPEGESSQQNSTSESGNTSNENTSNKSENTNTTENSSTEESTNSMKGLKAETNLVLNGGTYNIDSCDDSIHSNKDVTITNGAYSIKSGDDAVHAEETTKITNGNINITKSYEGIEGLDIELKGGKITVVADDDGINAAGGNDDSGTVEPFENKGGMNEATNGSITISSGNIDINAAGDGIDANGDLTVTGGTTYVSGSENGGNSALDYSGDAKITGGTFVAVGMSEMSQNFGDDSTQGAIMINKDDTQEKGTKISLKDSSGEELVSYTSKKSFNSVLVSCKGIEKDGSYTMSIGDEDSAVQMSSLVYSEGTKSRTMK</sequence>
<feature type="compositionally biased region" description="Low complexity" evidence="1">
    <location>
        <begin position="318"/>
        <end position="331"/>
    </location>
</feature>
<reference evidence="3 4" key="1">
    <citation type="submission" date="2008-09" db="EMBL/GenBank/DDBJ databases">
        <authorList>
            <person name="Fulton L."/>
            <person name="Clifton S."/>
            <person name="Fulton B."/>
            <person name="Xu J."/>
            <person name="Minx P."/>
            <person name="Pepin K.H."/>
            <person name="Johnson M."/>
            <person name="Thiruvilangam P."/>
            <person name="Bhonagiri V."/>
            <person name="Nash W.E."/>
            <person name="Mardis E.R."/>
            <person name="Wilson R.K."/>
        </authorList>
    </citation>
    <scope>NUCLEOTIDE SEQUENCE [LARGE SCALE GENOMIC DNA]</scope>
    <source>
        <strain evidence="3 4">DSM 13275</strain>
    </source>
</reference>
<dbReference type="EMBL" id="ABWP01000004">
    <property type="protein sequence ID" value="EEA86243.1"/>
    <property type="molecule type" value="Genomic_DNA"/>
</dbReference>
<feature type="signal peptide" evidence="2">
    <location>
        <begin position="1"/>
        <end position="24"/>
    </location>
</feature>
<accession>B6FW46</accession>
<dbReference type="InterPro" id="IPR025584">
    <property type="entry name" value="Cthe_2159"/>
</dbReference>
<dbReference type="PROSITE" id="PS51257">
    <property type="entry name" value="PROKAR_LIPOPROTEIN"/>
    <property type="match status" value="1"/>
</dbReference>
<gene>
    <name evidence="3" type="ORF">CLOHIR_00095</name>
</gene>
<evidence type="ECO:0008006" key="5">
    <source>
        <dbReference type="Google" id="ProtNLM"/>
    </source>
</evidence>
<dbReference type="Pfam" id="PF14262">
    <property type="entry name" value="Cthe_2159"/>
    <property type="match status" value="1"/>
</dbReference>
<dbReference type="AlphaFoldDB" id="B6FW46"/>
<feature type="compositionally biased region" description="Low complexity" evidence="1">
    <location>
        <begin position="282"/>
        <end position="295"/>
    </location>
</feature>
<feature type="region of interest" description="Disordered" evidence="1">
    <location>
        <begin position="282"/>
        <end position="380"/>
    </location>
</feature>
<feature type="chain" id="PRO_5038936018" description="Carbohydrate-binding domain-containing protein" evidence="2">
    <location>
        <begin position="25"/>
        <end position="650"/>
    </location>
</feature>
<feature type="compositionally biased region" description="Low complexity" evidence="1">
    <location>
        <begin position="338"/>
        <end position="377"/>
    </location>
</feature>
<dbReference type="eggNOG" id="ENOG502Z8AD">
    <property type="taxonomic scope" value="Bacteria"/>
</dbReference>
<dbReference type="HOGENOM" id="CLU_021406_1_1_9"/>
<dbReference type="Proteomes" id="UP000003178">
    <property type="component" value="Unassembled WGS sequence"/>
</dbReference>
<name>B6FW46_PEPHT</name>
<evidence type="ECO:0000313" key="4">
    <source>
        <dbReference type="Proteomes" id="UP000003178"/>
    </source>
</evidence>
<proteinExistence type="predicted"/>
<keyword evidence="4" id="KW-1185">Reference proteome</keyword>
<evidence type="ECO:0000313" key="3">
    <source>
        <dbReference type="EMBL" id="EEA86243.1"/>
    </source>
</evidence>
<protein>
    <recommendedName>
        <fullName evidence="5">Carbohydrate-binding domain-containing protein</fullName>
    </recommendedName>
</protein>
<keyword evidence="2" id="KW-0732">Signal</keyword>
<feature type="compositionally biased region" description="Basic and acidic residues" evidence="1">
    <location>
        <begin position="299"/>
        <end position="317"/>
    </location>
</feature>
<dbReference type="OrthoDB" id="9812829at2"/>
<dbReference type="RefSeq" id="WP_006439012.1">
    <property type="nucleotide sequence ID" value="NZ_DS995354.1"/>
</dbReference>